<evidence type="ECO:0000313" key="2">
    <source>
        <dbReference type="EMBL" id="KAJ4437013.1"/>
    </source>
</evidence>
<feature type="domain" description="NAD(P)-binding" evidence="1">
    <location>
        <begin position="24"/>
        <end position="187"/>
    </location>
</feature>
<dbReference type="Proteomes" id="UP001148838">
    <property type="component" value="Unassembled WGS sequence"/>
</dbReference>
<dbReference type="PANTHER" id="PTHR43355">
    <property type="entry name" value="FLAVIN REDUCTASE (NADPH)"/>
    <property type="match status" value="1"/>
</dbReference>
<organism evidence="2 3">
    <name type="scientific">Periplaneta americana</name>
    <name type="common">American cockroach</name>
    <name type="synonym">Blatta americana</name>
    <dbReference type="NCBI Taxonomy" id="6978"/>
    <lineage>
        <taxon>Eukaryota</taxon>
        <taxon>Metazoa</taxon>
        <taxon>Ecdysozoa</taxon>
        <taxon>Arthropoda</taxon>
        <taxon>Hexapoda</taxon>
        <taxon>Insecta</taxon>
        <taxon>Pterygota</taxon>
        <taxon>Neoptera</taxon>
        <taxon>Polyneoptera</taxon>
        <taxon>Dictyoptera</taxon>
        <taxon>Blattodea</taxon>
        <taxon>Blattoidea</taxon>
        <taxon>Blattidae</taxon>
        <taxon>Blattinae</taxon>
        <taxon>Periplaneta</taxon>
    </lineage>
</organism>
<comment type="caution">
    <text evidence="2">The sequence shown here is derived from an EMBL/GenBank/DDBJ whole genome shotgun (WGS) entry which is preliminary data.</text>
</comment>
<protein>
    <recommendedName>
        <fullName evidence="1">NAD(P)-binding domain-containing protein</fullName>
    </recommendedName>
</protein>
<evidence type="ECO:0000313" key="3">
    <source>
        <dbReference type="Proteomes" id="UP001148838"/>
    </source>
</evidence>
<dbReference type="EMBL" id="JAJSOF020000021">
    <property type="protein sequence ID" value="KAJ4437013.1"/>
    <property type="molecule type" value="Genomic_DNA"/>
</dbReference>
<dbReference type="InterPro" id="IPR051606">
    <property type="entry name" value="Polyketide_Oxido-like"/>
</dbReference>
<gene>
    <name evidence="2" type="ORF">ANN_17145</name>
</gene>
<dbReference type="InterPro" id="IPR036291">
    <property type="entry name" value="NAD(P)-bd_dom_sf"/>
</dbReference>
<dbReference type="Pfam" id="PF13460">
    <property type="entry name" value="NAD_binding_10"/>
    <property type="match status" value="1"/>
</dbReference>
<dbReference type="Gene3D" id="3.40.50.720">
    <property type="entry name" value="NAD(P)-binding Rossmann-like Domain"/>
    <property type="match status" value="1"/>
</dbReference>
<dbReference type="PANTHER" id="PTHR43355:SF2">
    <property type="entry name" value="FLAVIN REDUCTASE (NADPH)"/>
    <property type="match status" value="1"/>
</dbReference>
<name>A0ABQ8SSW6_PERAM</name>
<dbReference type="InterPro" id="IPR016040">
    <property type="entry name" value="NAD(P)-bd_dom"/>
</dbReference>
<proteinExistence type="predicted"/>
<sequence length="200" mass="22367">MPKGSDEMFLYCRYKYNLYSCCTDFQLKVLVRDPSRLREDLRSKVEVIQGDVTNASDVLRTVEGQDAVVVVLGTRDSLSPTTVLSEGMKNIIKAMKETGIELVSVCLSAFLFYNPERVPARFLDLNADHQRMLDCIKESGLKWIAVLPPHFTDDPSSKYTIKHGSAPGRSITKCDLATFLLESLTTPEHYNQLIGIATTA</sequence>
<dbReference type="CDD" id="cd05244">
    <property type="entry name" value="BVR-B_like_SDR_a"/>
    <property type="match status" value="1"/>
</dbReference>
<reference evidence="2 3" key="1">
    <citation type="journal article" date="2022" name="Allergy">
        <title>Genome assembly and annotation of Periplaneta americana reveal a comprehensive cockroach allergen profile.</title>
        <authorList>
            <person name="Wang L."/>
            <person name="Xiong Q."/>
            <person name="Saelim N."/>
            <person name="Wang L."/>
            <person name="Nong W."/>
            <person name="Wan A.T."/>
            <person name="Shi M."/>
            <person name="Liu X."/>
            <person name="Cao Q."/>
            <person name="Hui J.H.L."/>
            <person name="Sookrung N."/>
            <person name="Leung T.F."/>
            <person name="Tungtrongchitr A."/>
            <person name="Tsui S.K.W."/>
        </authorList>
    </citation>
    <scope>NUCLEOTIDE SEQUENCE [LARGE SCALE GENOMIC DNA]</scope>
    <source>
        <strain evidence="2">PWHHKU_190912</strain>
    </source>
</reference>
<keyword evidence="3" id="KW-1185">Reference proteome</keyword>
<accession>A0ABQ8SSW6</accession>
<dbReference type="SUPFAM" id="SSF51735">
    <property type="entry name" value="NAD(P)-binding Rossmann-fold domains"/>
    <property type="match status" value="1"/>
</dbReference>
<evidence type="ECO:0000259" key="1">
    <source>
        <dbReference type="Pfam" id="PF13460"/>
    </source>
</evidence>